<comment type="caution">
    <text evidence="2">The sequence shown here is derived from an EMBL/GenBank/DDBJ whole genome shotgun (WGS) entry which is preliminary data.</text>
</comment>
<name>A0ABP5LK99_9ACTN</name>
<gene>
    <name evidence="2" type="ORF">GCM10009844_24220</name>
</gene>
<sequence>MTVDETYDELRRAPFWQVQAVFDPDGEGGDFAYTIGLRERGLPELHLWARPTLGEDPGHDWGRSTWGPGGAGGVRHRSGRGGPAGAVVAAPASGGCSDGCADPRAPAIRAGGRGFNWLLQRVSR</sequence>
<evidence type="ECO:0000256" key="1">
    <source>
        <dbReference type="SAM" id="MobiDB-lite"/>
    </source>
</evidence>
<protein>
    <submittedName>
        <fullName evidence="2">Uncharacterized protein</fullName>
    </submittedName>
</protein>
<evidence type="ECO:0000313" key="3">
    <source>
        <dbReference type="Proteomes" id="UP001501771"/>
    </source>
</evidence>
<evidence type="ECO:0000313" key="2">
    <source>
        <dbReference type="EMBL" id="GAA2147213.1"/>
    </source>
</evidence>
<dbReference type="Proteomes" id="UP001501771">
    <property type="component" value="Unassembled WGS sequence"/>
</dbReference>
<feature type="compositionally biased region" description="Low complexity" evidence="1">
    <location>
        <begin position="85"/>
        <end position="95"/>
    </location>
</feature>
<accession>A0ABP5LK99</accession>
<feature type="region of interest" description="Disordered" evidence="1">
    <location>
        <begin position="53"/>
        <end position="105"/>
    </location>
</feature>
<keyword evidence="3" id="KW-1185">Reference proteome</keyword>
<proteinExistence type="predicted"/>
<dbReference type="EMBL" id="BAAAQR010000006">
    <property type="protein sequence ID" value="GAA2147213.1"/>
    <property type="molecule type" value="Genomic_DNA"/>
</dbReference>
<organism evidence="2 3">
    <name type="scientific">Nocardioides koreensis</name>
    <dbReference type="NCBI Taxonomy" id="433651"/>
    <lineage>
        <taxon>Bacteria</taxon>
        <taxon>Bacillati</taxon>
        <taxon>Actinomycetota</taxon>
        <taxon>Actinomycetes</taxon>
        <taxon>Propionibacteriales</taxon>
        <taxon>Nocardioidaceae</taxon>
        <taxon>Nocardioides</taxon>
    </lineage>
</organism>
<reference evidence="3" key="1">
    <citation type="journal article" date="2019" name="Int. J. Syst. Evol. Microbiol.">
        <title>The Global Catalogue of Microorganisms (GCM) 10K type strain sequencing project: providing services to taxonomists for standard genome sequencing and annotation.</title>
        <authorList>
            <consortium name="The Broad Institute Genomics Platform"/>
            <consortium name="The Broad Institute Genome Sequencing Center for Infectious Disease"/>
            <person name="Wu L."/>
            <person name="Ma J."/>
        </authorList>
    </citation>
    <scope>NUCLEOTIDE SEQUENCE [LARGE SCALE GENOMIC DNA]</scope>
    <source>
        <strain evidence="3">JCM 16022</strain>
    </source>
</reference>